<evidence type="ECO:0000259" key="2">
    <source>
        <dbReference type="Pfam" id="PF20075"/>
    </source>
</evidence>
<dbReference type="AlphaFoldDB" id="A0A1H9PW83"/>
<dbReference type="InterPro" id="IPR045526">
    <property type="entry name" value="DUF6471"/>
</dbReference>
<reference evidence="3 4" key="1">
    <citation type="submission" date="2016-10" db="EMBL/GenBank/DDBJ databases">
        <authorList>
            <person name="de Groot N.N."/>
        </authorList>
    </citation>
    <scope>NUCLEOTIDE SEQUENCE [LARGE SCALE GENOMIC DNA]</scope>
    <source>
        <strain evidence="3 4">ATCC 35958</strain>
    </source>
</reference>
<feature type="region of interest" description="Disordered" evidence="1">
    <location>
        <begin position="83"/>
        <end position="104"/>
    </location>
</feature>
<evidence type="ECO:0000256" key="1">
    <source>
        <dbReference type="SAM" id="MobiDB-lite"/>
    </source>
</evidence>
<dbReference type="Pfam" id="PF20075">
    <property type="entry name" value="DUF6471"/>
    <property type="match status" value="1"/>
</dbReference>
<evidence type="ECO:0000313" key="3">
    <source>
        <dbReference type="EMBL" id="SER52410.1"/>
    </source>
</evidence>
<dbReference type="STRING" id="180197.SAMN02982919_02542"/>
<dbReference type="Proteomes" id="UP000199766">
    <property type="component" value="Unassembled WGS sequence"/>
</dbReference>
<keyword evidence="4" id="KW-1185">Reference proteome</keyword>
<sequence>MTTTAKLKQTWQGYARGLLQDALLERNMTYRQLSELLQQTYGMAIAWKVLGRKIGRGTFDAGFFFAVMAALKVHRIDMAGAPSCGGTLDFAPGQDRKQQTWIAN</sequence>
<evidence type="ECO:0000313" key="4">
    <source>
        <dbReference type="Proteomes" id="UP000199766"/>
    </source>
</evidence>
<dbReference type="EMBL" id="FOGD01000009">
    <property type="protein sequence ID" value="SER52410.1"/>
    <property type="molecule type" value="Genomic_DNA"/>
</dbReference>
<proteinExistence type="predicted"/>
<gene>
    <name evidence="3" type="ORF">SAMN02982919_02542</name>
</gene>
<accession>A0A1H9PW83</accession>
<protein>
    <recommendedName>
        <fullName evidence="2">DUF6471 domain-containing protein</fullName>
    </recommendedName>
</protein>
<dbReference type="RefSeq" id="WP_281242840.1">
    <property type="nucleotide sequence ID" value="NZ_FOGD01000009.1"/>
</dbReference>
<name>A0A1H9PW83_9BURK</name>
<feature type="domain" description="DUF6471" evidence="2">
    <location>
        <begin position="11"/>
        <end position="75"/>
    </location>
</feature>
<organism evidence="3 4">
    <name type="scientific">Giesbergeria anulus</name>
    <dbReference type="NCBI Taxonomy" id="180197"/>
    <lineage>
        <taxon>Bacteria</taxon>
        <taxon>Pseudomonadati</taxon>
        <taxon>Pseudomonadota</taxon>
        <taxon>Betaproteobacteria</taxon>
        <taxon>Burkholderiales</taxon>
        <taxon>Comamonadaceae</taxon>
        <taxon>Giesbergeria</taxon>
    </lineage>
</organism>